<evidence type="ECO:0000256" key="2">
    <source>
        <dbReference type="ARBA" id="ARBA00022679"/>
    </source>
</evidence>
<protein>
    <recommendedName>
        <fullName evidence="3">Putative gamma-glutamylcyclotransferase</fullName>
    </recommendedName>
</protein>
<dbReference type="Gene3D" id="3.10.490.10">
    <property type="entry name" value="Gamma-glutamyl cyclotransferase-like"/>
    <property type="match status" value="1"/>
</dbReference>
<evidence type="ECO:0000259" key="4">
    <source>
        <dbReference type="Pfam" id="PF06094"/>
    </source>
</evidence>
<dbReference type="EMBL" id="JACAZH010000002">
    <property type="protein sequence ID" value="KAF7374863.1"/>
    <property type="molecule type" value="Genomic_DNA"/>
</dbReference>
<organism evidence="5 6">
    <name type="scientific">Mycena sanguinolenta</name>
    <dbReference type="NCBI Taxonomy" id="230812"/>
    <lineage>
        <taxon>Eukaryota</taxon>
        <taxon>Fungi</taxon>
        <taxon>Dikarya</taxon>
        <taxon>Basidiomycota</taxon>
        <taxon>Agaricomycotina</taxon>
        <taxon>Agaricomycetes</taxon>
        <taxon>Agaricomycetidae</taxon>
        <taxon>Agaricales</taxon>
        <taxon>Marasmiineae</taxon>
        <taxon>Mycenaceae</taxon>
        <taxon>Mycena</taxon>
    </lineage>
</organism>
<reference evidence="5" key="1">
    <citation type="submission" date="2020-05" db="EMBL/GenBank/DDBJ databases">
        <title>Mycena genomes resolve the evolution of fungal bioluminescence.</title>
        <authorList>
            <person name="Tsai I.J."/>
        </authorList>
    </citation>
    <scope>NUCLEOTIDE SEQUENCE</scope>
    <source>
        <strain evidence="5">160909Yilan</strain>
    </source>
</reference>
<dbReference type="SUPFAM" id="SSF110857">
    <property type="entry name" value="Gamma-glutamyl cyclotransferase-like"/>
    <property type="match status" value="1"/>
</dbReference>
<comment type="caution">
    <text evidence="5">The sequence shown here is derived from an EMBL/GenBank/DDBJ whole genome shotgun (WGS) entry which is preliminary data.</text>
</comment>
<keyword evidence="6" id="KW-1185">Reference proteome</keyword>
<dbReference type="GO" id="GO:0016787">
    <property type="term" value="F:hydrolase activity"/>
    <property type="evidence" value="ECO:0007669"/>
    <property type="project" value="UniProtKB-KW"/>
</dbReference>
<evidence type="ECO:0000256" key="3">
    <source>
        <dbReference type="ARBA" id="ARBA00030602"/>
    </source>
</evidence>
<dbReference type="PANTHER" id="PTHR31544">
    <property type="entry name" value="AIG2-LIKE PROTEIN D"/>
    <property type="match status" value="1"/>
</dbReference>
<dbReference type="CDD" id="cd06661">
    <property type="entry name" value="GGCT_like"/>
    <property type="match status" value="1"/>
</dbReference>
<dbReference type="InterPro" id="IPR009288">
    <property type="entry name" value="AIG2-like_dom"/>
</dbReference>
<dbReference type="InterPro" id="IPR045038">
    <property type="entry name" value="AIG2-like"/>
</dbReference>
<dbReference type="OrthoDB" id="1044435at2759"/>
<evidence type="ECO:0000313" key="6">
    <source>
        <dbReference type="Proteomes" id="UP000623467"/>
    </source>
</evidence>
<evidence type="ECO:0000256" key="1">
    <source>
        <dbReference type="ARBA" id="ARBA00008861"/>
    </source>
</evidence>
<accession>A0A8H7DJR0</accession>
<dbReference type="Pfam" id="PF06094">
    <property type="entry name" value="GGACT"/>
    <property type="match status" value="1"/>
</dbReference>
<dbReference type="PANTHER" id="PTHR31544:SF2">
    <property type="entry name" value="AIG2-LIKE PROTEIN D"/>
    <property type="match status" value="1"/>
</dbReference>
<name>A0A8H7DJR0_9AGAR</name>
<sequence length="181" mass="20412">MAPISAFFYGTLMHPKILTRVIHNDGSHLQICQAVLLKYTRHKVKFADYPGIVPYSQSHVFFDQELDRDACSVRGTMVTGLTKTDLQFLDIFEGDTPWSASPTTGCSPPHPPPLPSDADLPEAVEVDTYVFNEIGRLMSEIWDFDDFVTKNAWKWFDSGARDNPDFTEVDRRQAEGTPVQA</sequence>
<proteinExistence type="inferred from homology"/>
<keyword evidence="5" id="KW-0378">Hydrolase</keyword>
<feature type="domain" description="Gamma-glutamylcyclotransferase AIG2-like" evidence="4">
    <location>
        <begin position="7"/>
        <end position="95"/>
    </location>
</feature>
<gene>
    <name evidence="5" type="ORF">MSAN_00372300</name>
</gene>
<comment type="similarity">
    <text evidence="1">Belongs to the gamma-glutamylcyclotransferase family.</text>
</comment>
<dbReference type="InterPro" id="IPR036568">
    <property type="entry name" value="GGCT-like_sf"/>
</dbReference>
<evidence type="ECO:0000313" key="5">
    <source>
        <dbReference type="EMBL" id="KAF7374863.1"/>
    </source>
</evidence>
<keyword evidence="2" id="KW-0808">Transferase</keyword>
<dbReference type="GO" id="GO:0016740">
    <property type="term" value="F:transferase activity"/>
    <property type="evidence" value="ECO:0007669"/>
    <property type="project" value="UniProtKB-KW"/>
</dbReference>
<dbReference type="AlphaFoldDB" id="A0A8H7DJR0"/>
<dbReference type="Proteomes" id="UP000623467">
    <property type="component" value="Unassembled WGS sequence"/>
</dbReference>
<dbReference type="InterPro" id="IPR013024">
    <property type="entry name" value="GGCT-like"/>
</dbReference>